<reference evidence="5" key="1">
    <citation type="submission" date="2021-02" db="EMBL/GenBank/DDBJ databases">
        <title>Draft genome sequence of Microbispora sp. RL4-1S isolated from rice leaves in Thailand.</title>
        <authorList>
            <person name="Muangham S."/>
            <person name="Duangmal K."/>
        </authorList>
    </citation>
    <scope>NUCLEOTIDE SEQUENCE</scope>
    <source>
        <strain evidence="5">RL4-1S</strain>
    </source>
</reference>
<evidence type="ECO:0000256" key="2">
    <source>
        <dbReference type="ARBA" id="ARBA00022964"/>
    </source>
</evidence>
<organism evidence="5 6">
    <name type="scientific">Microbispora oryzae</name>
    <dbReference type="NCBI Taxonomy" id="2806554"/>
    <lineage>
        <taxon>Bacteria</taxon>
        <taxon>Bacillati</taxon>
        <taxon>Actinomycetota</taxon>
        <taxon>Actinomycetes</taxon>
        <taxon>Streptosporangiales</taxon>
        <taxon>Streptosporangiaceae</taxon>
        <taxon>Microbispora</taxon>
    </lineage>
</organism>
<comment type="caution">
    <text evidence="5">The sequence shown here is derived from an EMBL/GenBank/DDBJ whole genome shotgun (WGS) entry which is preliminary data.</text>
</comment>
<evidence type="ECO:0000256" key="1">
    <source>
        <dbReference type="ARBA" id="ARBA00007825"/>
    </source>
</evidence>
<keyword evidence="2" id="KW-0223">Dioxygenase</keyword>
<dbReference type="Gene3D" id="2.60.130.10">
    <property type="entry name" value="Aromatic compound dioxygenase"/>
    <property type="match status" value="1"/>
</dbReference>
<keyword evidence="3" id="KW-0560">Oxidoreductase</keyword>
<name>A0A940WH93_9ACTN</name>
<dbReference type="PANTHER" id="PTHR33711:SF9">
    <property type="entry name" value="PROTOCATECHUATE 3,4-DIOXYGENASE ALPHA CHAIN"/>
    <property type="match status" value="1"/>
</dbReference>
<dbReference type="GO" id="GO:0008199">
    <property type="term" value="F:ferric iron binding"/>
    <property type="evidence" value="ECO:0007669"/>
    <property type="project" value="InterPro"/>
</dbReference>
<dbReference type="RefSeq" id="WP_210155297.1">
    <property type="nucleotide sequence ID" value="NZ_JAFCNB010000004.1"/>
</dbReference>
<keyword evidence="6" id="KW-1185">Reference proteome</keyword>
<dbReference type="Pfam" id="PF00775">
    <property type="entry name" value="Dioxygenase_C"/>
    <property type="match status" value="1"/>
</dbReference>
<protein>
    <submittedName>
        <fullName evidence="5">Protocatechuate 3,4-dioxygenase subunit alpha</fullName>
    </submittedName>
</protein>
<dbReference type="EMBL" id="JAFCNB010000004">
    <property type="protein sequence ID" value="MBP2703982.1"/>
    <property type="molecule type" value="Genomic_DNA"/>
</dbReference>
<comment type="similarity">
    <text evidence="1">Belongs to the intradiol ring-cleavage dioxygenase family.</text>
</comment>
<evidence type="ECO:0000313" key="5">
    <source>
        <dbReference type="EMBL" id="MBP2703982.1"/>
    </source>
</evidence>
<proteinExistence type="inferred from homology"/>
<dbReference type="GO" id="GO:0016702">
    <property type="term" value="F:oxidoreductase activity, acting on single donors with incorporation of molecular oxygen, incorporation of two atoms of oxygen"/>
    <property type="evidence" value="ECO:0007669"/>
    <property type="project" value="InterPro"/>
</dbReference>
<dbReference type="PANTHER" id="PTHR33711">
    <property type="entry name" value="DIOXYGENASE, PUTATIVE (AFU_ORTHOLOGUE AFUA_2G02910)-RELATED"/>
    <property type="match status" value="1"/>
</dbReference>
<dbReference type="InterPro" id="IPR001079">
    <property type="entry name" value="Galectin_CRD"/>
</dbReference>
<dbReference type="InterPro" id="IPR000627">
    <property type="entry name" value="Intradiol_dOase_C"/>
</dbReference>
<dbReference type="InterPro" id="IPR015889">
    <property type="entry name" value="Intradiol_dOase_core"/>
</dbReference>
<dbReference type="InterPro" id="IPR050770">
    <property type="entry name" value="Intradiol_RC_Dioxygenase"/>
</dbReference>
<dbReference type="PROSITE" id="PS51304">
    <property type="entry name" value="GALECTIN"/>
    <property type="match status" value="1"/>
</dbReference>
<sequence length="163" mass="17339">MTTPSQTVGPFFGFALPYADDWALVPEGHPGAVLITGRVLDGAGEPVPDAVLELWTGETGTRGALARGGPGASGFGRCATEPDGSYRFRAAPPAGPYYSLTVFARGLLRQVLTRIYLEDRPDPLLDSLPPGRRATLIARPDDAGAHRFDVRLQGEGETVFLAF</sequence>
<evidence type="ECO:0000313" key="6">
    <source>
        <dbReference type="Proteomes" id="UP000674234"/>
    </source>
</evidence>
<dbReference type="AlphaFoldDB" id="A0A940WH93"/>
<evidence type="ECO:0000256" key="3">
    <source>
        <dbReference type="ARBA" id="ARBA00023002"/>
    </source>
</evidence>
<evidence type="ECO:0000259" key="4">
    <source>
        <dbReference type="PROSITE" id="PS51304"/>
    </source>
</evidence>
<accession>A0A940WH93</accession>
<dbReference type="Proteomes" id="UP000674234">
    <property type="component" value="Unassembled WGS sequence"/>
</dbReference>
<dbReference type="SUPFAM" id="SSF49482">
    <property type="entry name" value="Aromatic compound dioxygenase"/>
    <property type="match status" value="1"/>
</dbReference>
<gene>
    <name evidence="5" type="ORF">JOL79_09200</name>
</gene>
<feature type="domain" description="Galectin" evidence="4">
    <location>
        <begin position="120"/>
        <end position="163"/>
    </location>
</feature>
<dbReference type="GO" id="GO:0030246">
    <property type="term" value="F:carbohydrate binding"/>
    <property type="evidence" value="ECO:0007669"/>
    <property type="project" value="InterPro"/>
</dbReference>